<dbReference type="RefSeq" id="XP_050551800.1">
    <property type="nucleotide sequence ID" value="XM_050695843.1"/>
</dbReference>
<evidence type="ECO:0000256" key="2">
    <source>
        <dbReference type="ARBA" id="ARBA00009050"/>
    </source>
</evidence>
<dbReference type="CTD" id="34371"/>
<dbReference type="InterPro" id="IPR039250">
    <property type="entry name" value="CREBL2/REPTOR-BP"/>
</dbReference>
<dbReference type="GeneID" id="118271129"/>
<dbReference type="InterPro" id="IPR004827">
    <property type="entry name" value="bZIP"/>
</dbReference>
<dbReference type="Gene3D" id="1.20.5.170">
    <property type="match status" value="1"/>
</dbReference>
<organism evidence="10 11">
    <name type="scientific">Spodoptera frugiperda</name>
    <name type="common">Fall armyworm</name>
    <dbReference type="NCBI Taxonomy" id="7108"/>
    <lineage>
        <taxon>Eukaryota</taxon>
        <taxon>Metazoa</taxon>
        <taxon>Ecdysozoa</taxon>
        <taxon>Arthropoda</taxon>
        <taxon>Hexapoda</taxon>
        <taxon>Insecta</taxon>
        <taxon>Pterygota</taxon>
        <taxon>Neoptera</taxon>
        <taxon>Endopterygota</taxon>
        <taxon>Lepidoptera</taxon>
        <taxon>Glossata</taxon>
        <taxon>Ditrysia</taxon>
        <taxon>Noctuoidea</taxon>
        <taxon>Noctuidae</taxon>
        <taxon>Amphipyrinae</taxon>
        <taxon>Spodoptera</taxon>
    </lineage>
</organism>
<keyword evidence="6" id="KW-0804">Transcription</keyword>
<keyword evidence="4" id="KW-0238">DNA-binding</keyword>
<accession>A0A9R0DRK2</accession>
<dbReference type="Pfam" id="PF07716">
    <property type="entry name" value="bZIP_2"/>
    <property type="match status" value="1"/>
</dbReference>
<evidence type="ECO:0000256" key="7">
    <source>
        <dbReference type="ARBA" id="ARBA00023242"/>
    </source>
</evidence>
<comment type="subcellular location">
    <subcellularLocation>
        <location evidence="1">Nucleus</location>
    </subcellularLocation>
</comment>
<gene>
    <name evidence="11" type="primary">LOC118271129</name>
</gene>
<dbReference type="GO" id="GO:0003677">
    <property type="term" value="F:DNA binding"/>
    <property type="evidence" value="ECO:0007669"/>
    <property type="project" value="UniProtKB-KW"/>
</dbReference>
<evidence type="ECO:0000256" key="6">
    <source>
        <dbReference type="ARBA" id="ARBA00023163"/>
    </source>
</evidence>
<evidence type="ECO:0000313" key="11">
    <source>
        <dbReference type="RefSeq" id="XP_050551800.1"/>
    </source>
</evidence>
<dbReference type="PANTHER" id="PTHR21051">
    <property type="entry name" value="CAMP-RESPONSIVE ELEMENT-BINDING PROTEIN-LIKE 2"/>
    <property type="match status" value="1"/>
</dbReference>
<dbReference type="PANTHER" id="PTHR21051:SF4">
    <property type="entry name" value="CAMP-RESPONSIVE ELEMENT-BINDING PROTEIN-LIKE 2"/>
    <property type="match status" value="1"/>
</dbReference>
<proteinExistence type="inferred from homology"/>
<evidence type="ECO:0000256" key="3">
    <source>
        <dbReference type="ARBA" id="ARBA00023015"/>
    </source>
</evidence>
<feature type="region of interest" description="Disordered" evidence="8">
    <location>
        <begin position="85"/>
        <end position="125"/>
    </location>
</feature>
<dbReference type="GO" id="GO:0003700">
    <property type="term" value="F:DNA-binding transcription factor activity"/>
    <property type="evidence" value="ECO:0007669"/>
    <property type="project" value="InterPro"/>
</dbReference>
<evidence type="ECO:0000313" key="10">
    <source>
        <dbReference type="Proteomes" id="UP000829999"/>
    </source>
</evidence>
<feature type="domain" description="BZIP" evidence="9">
    <location>
        <begin position="114"/>
        <end position="158"/>
    </location>
</feature>
<protein>
    <submittedName>
        <fullName evidence="11">Uncharacterized protein LOC118271129 isoform X3</fullName>
    </submittedName>
</protein>
<sequence length="191" mass="20993">MEMGVQLVRCVSDPCLDAPSPASTPPVTGLTTCQYVFQIPLSIHCSVIKLSFNFYRFLMKGDKRKRLKKKAESLGGGVYGSVGASGAEGGERREGGKRGRRPGRKAQLDKQDMKAKLERSRQSARECRARKKLRYQYLEELVADRERSVLALRKELDKVLLQVELGARPGQDAGRSGGCAPGDGHRETGGE</sequence>
<keyword evidence="7" id="KW-0539">Nucleus</keyword>
<keyword evidence="3" id="KW-0805">Transcription regulation</keyword>
<reference evidence="11" key="1">
    <citation type="submission" date="2025-08" db="UniProtKB">
        <authorList>
            <consortium name="RefSeq"/>
        </authorList>
    </citation>
    <scope>IDENTIFICATION</scope>
    <source>
        <tissue evidence="11">Whole larval tissue</tissue>
    </source>
</reference>
<dbReference type="GO" id="GO:0005634">
    <property type="term" value="C:nucleus"/>
    <property type="evidence" value="ECO:0007669"/>
    <property type="project" value="UniProtKB-SubCell"/>
</dbReference>
<keyword evidence="5" id="KW-0010">Activator</keyword>
<name>A0A9R0DRK2_SPOFR</name>
<dbReference type="SUPFAM" id="SSF57959">
    <property type="entry name" value="Leucine zipper domain"/>
    <property type="match status" value="1"/>
</dbReference>
<dbReference type="InterPro" id="IPR046347">
    <property type="entry name" value="bZIP_sf"/>
</dbReference>
<evidence type="ECO:0000256" key="4">
    <source>
        <dbReference type="ARBA" id="ARBA00023125"/>
    </source>
</evidence>
<evidence type="ECO:0000256" key="1">
    <source>
        <dbReference type="ARBA" id="ARBA00004123"/>
    </source>
</evidence>
<feature type="region of interest" description="Disordered" evidence="8">
    <location>
        <begin position="166"/>
        <end position="191"/>
    </location>
</feature>
<evidence type="ECO:0000256" key="8">
    <source>
        <dbReference type="SAM" id="MobiDB-lite"/>
    </source>
</evidence>
<dbReference type="AlphaFoldDB" id="A0A9R0DRK2"/>
<feature type="compositionally biased region" description="Basic and acidic residues" evidence="8">
    <location>
        <begin position="106"/>
        <end position="125"/>
    </location>
</feature>
<keyword evidence="10" id="KW-1185">Reference proteome</keyword>
<evidence type="ECO:0000256" key="5">
    <source>
        <dbReference type="ARBA" id="ARBA00023159"/>
    </source>
</evidence>
<dbReference type="CDD" id="cd14709">
    <property type="entry name" value="bZIP_CREBL2"/>
    <property type="match status" value="1"/>
</dbReference>
<dbReference type="Proteomes" id="UP000829999">
    <property type="component" value="Chromosome 9"/>
</dbReference>
<comment type="similarity">
    <text evidence="2">Belongs to the bZIP family. ATF subfamily.</text>
</comment>
<evidence type="ECO:0000259" key="9">
    <source>
        <dbReference type="Pfam" id="PF07716"/>
    </source>
</evidence>